<gene>
    <name evidence="1" type="ORF">HPB52_024986</name>
</gene>
<accession>A0A9D4YRL7</accession>
<dbReference type="Proteomes" id="UP000821837">
    <property type="component" value="Unassembled WGS sequence"/>
</dbReference>
<reference evidence="1" key="1">
    <citation type="journal article" date="2020" name="Cell">
        <title>Large-Scale Comparative Analyses of Tick Genomes Elucidate Their Genetic Diversity and Vector Capacities.</title>
        <authorList>
            <consortium name="Tick Genome and Microbiome Consortium (TIGMIC)"/>
            <person name="Jia N."/>
            <person name="Wang J."/>
            <person name="Shi W."/>
            <person name="Du L."/>
            <person name="Sun Y."/>
            <person name="Zhan W."/>
            <person name="Jiang J.F."/>
            <person name="Wang Q."/>
            <person name="Zhang B."/>
            <person name="Ji P."/>
            <person name="Bell-Sakyi L."/>
            <person name="Cui X.M."/>
            <person name="Yuan T.T."/>
            <person name="Jiang B.G."/>
            <person name="Yang W.F."/>
            <person name="Lam T.T."/>
            <person name="Chang Q.C."/>
            <person name="Ding S.J."/>
            <person name="Wang X.J."/>
            <person name="Zhu J.G."/>
            <person name="Ruan X.D."/>
            <person name="Zhao L."/>
            <person name="Wei J.T."/>
            <person name="Ye R.Z."/>
            <person name="Que T.C."/>
            <person name="Du C.H."/>
            <person name="Zhou Y.H."/>
            <person name="Cheng J.X."/>
            <person name="Dai P.F."/>
            <person name="Guo W.B."/>
            <person name="Han X.H."/>
            <person name="Huang E.J."/>
            <person name="Li L.F."/>
            <person name="Wei W."/>
            <person name="Gao Y.C."/>
            <person name="Liu J.Z."/>
            <person name="Shao H.Z."/>
            <person name="Wang X."/>
            <person name="Wang C.C."/>
            <person name="Yang T.C."/>
            <person name="Huo Q.B."/>
            <person name="Li W."/>
            <person name="Chen H.Y."/>
            <person name="Chen S.E."/>
            <person name="Zhou L.G."/>
            <person name="Ni X.B."/>
            <person name="Tian J.H."/>
            <person name="Sheng Y."/>
            <person name="Liu T."/>
            <person name="Pan Y.S."/>
            <person name="Xia L.Y."/>
            <person name="Li J."/>
            <person name="Zhao F."/>
            <person name="Cao W.C."/>
        </authorList>
    </citation>
    <scope>NUCLEOTIDE SEQUENCE</scope>
    <source>
        <strain evidence="1">Rsan-2018</strain>
    </source>
</reference>
<organism evidence="1 2">
    <name type="scientific">Rhipicephalus sanguineus</name>
    <name type="common">Brown dog tick</name>
    <name type="synonym">Ixodes sanguineus</name>
    <dbReference type="NCBI Taxonomy" id="34632"/>
    <lineage>
        <taxon>Eukaryota</taxon>
        <taxon>Metazoa</taxon>
        <taxon>Ecdysozoa</taxon>
        <taxon>Arthropoda</taxon>
        <taxon>Chelicerata</taxon>
        <taxon>Arachnida</taxon>
        <taxon>Acari</taxon>
        <taxon>Parasitiformes</taxon>
        <taxon>Ixodida</taxon>
        <taxon>Ixodoidea</taxon>
        <taxon>Ixodidae</taxon>
        <taxon>Rhipicephalinae</taxon>
        <taxon>Rhipicephalus</taxon>
        <taxon>Rhipicephalus</taxon>
    </lineage>
</organism>
<reference evidence="1" key="2">
    <citation type="submission" date="2021-09" db="EMBL/GenBank/DDBJ databases">
        <authorList>
            <person name="Jia N."/>
            <person name="Wang J."/>
            <person name="Shi W."/>
            <person name="Du L."/>
            <person name="Sun Y."/>
            <person name="Zhan W."/>
            <person name="Jiang J."/>
            <person name="Wang Q."/>
            <person name="Zhang B."/>
            <person name="Ji P."/>
            <person name="Sakyi L.B."/>
            <person name="Cui X."/>
            <person name="Yuan T."/>
            <person name="Jiang B."/>
            <person name="Yang W."/>
            <person name="Lam T.T.-Y."/>
            <person name="Chang Q."/>
            <person name="Ding S."/>
            <person name="Wang X."/>
            <person name="Zhu J."/>
            <person name="Ruan X."/>
            <person name="Zhao L."/>
            <person name="Wei J."/>
            <person name="Que T."/>
            <person name="Du C."/>
            <person name="Cheng J."/>
            <person name="Dai P."/>
            <person name="Han X."/>
            <person name="Huang E."/>
            <person name="Gao Y."/>
            <person name="Liu J."/>
            <person name="Shao H."/>
            <person name="Ye R."/>
            <person name="Li L."/>
            <person name="Wei W."/>
            <person name="Wang X."/>
            <person name="Wang C."/>
            <person name="Huo Q."/>
            <person name="Li W."/>
            <person name="Guo W."/>
            <person name="Chen H."/>
            <person name="Chen S."/>
            <person name="Zhou L."/>
            <person name="Zhou L."/>
            <person name="Ni X."/>
            <person name="Tian J."/>
            <person name="Zhou Y."/>
            <person name="Sheng Y."/>
            <person name="Liu T."/>
            <person name="Pan Y."/>
            <person name="Xia L."/>
            <person name="Li J."/>
            <person name="Zhao F."/>
            <person name="Cao W."/>
        </authorList>
    </citation>
    <scope>NUCLEOTIDE SEQUENCE</scope>
    <source>
        <strain evidence="1">Rsan-2018</strain>
        <tissue evidence="1">Larvae</tissue>
    </source>
</reference>
<comment type="caution">
    <text evidence="1">The sequence shown here is derived from an EMBL/GenBank/DDBJ whole genome shotgun (WGS) entry which is preliminary data.</text>
</comment>
<dbReference type="AlphaFoldDB" id="A0A9D4YRL7"/>
<keyword evidence="2" id="KW-1185">Reference proteome</keyword>
<evidence type="ECO:0000313" key="1">
    <source>
        <dbReference type="EMBL" id="KAH7986415.1"/>
    </source>
</evidence>
<evidence type="ECO:0000313" key="2">
    <source>
        <dbReference type="Proteomes" id="UP000821837"/>
    </source>
</evidence>
<proteinExistence type="predicted"/>
<protein>
    <submittedName>
        <fullName evidence="1">Uncharacterized protein</fullName>
    </submittedName>
</protein>
<name>A0A9D4YRL7_RHISA</name>
<sequence>MATLPSGLPPINVPFRVPNALKVIEYIRDSPPVNCFSIHVKDLFYNIPRKETVRAVEDAIDLFGISKFQDLCSWLLLVHDGLCGRDSFIQGHTYNAAFMQDLASS</sequence>
<dbReference type="EMBL" id="JABSTV010000444">
    <property type="protein sequence ID" value="KAH7986415.1"/>
    <property type="molecule type" value="Genomic_DNA"/>
</dbReference>